<evidence type="ECO:0000313" key="9">
    <source>
        <dbReference type="Proteomes" id="UP000652761"/>
    </source>
</evidence>
<keyword evidence="3 5" id="KW-0862">Zinc</keyword>
<evidence type="ECO:0000256" key="5">
    <source>
        <dbReference type="PROSITE-ProRule" id="PRU00723"/>
    </source>
</evidence>
<dbReference type="PANTHER" id="PTHR12506:SF20">
    <property type="entry name" value="ZINC FINGER CCCH DOMAIN-CONTAINING PROTEIN 67"/>
    <property type="match status" value="1"/>
</dbReference>
<evidence type="ECO:0000259" key="7">
    <source>
        <dbReference type="PROSITE" id="PS50103"/>
    </source>
</evidence>
<dbReference type="InterPro" id="IPR036855">
    <property type="entry name" value="Znf_CCCH_sf"/>
</dbReference>
<gene>
    <name evidence="8" type="ORF">Taro_050543</name>
</gene>
<evidence type="ECO:0000313" key="8">
    <source>
        <dbReference type="EMBL" id="MQM17571.1"/>
    </source>
</evidence>
<feature type="non-terminal residue" evidence="8">
    <location>
        <position position="350"/>
    </location>
</feature>
<evidence type="ECO:0000256" key="2">
    <source>
        <dbReference type="ARBA" id="ARBA00022771"/>
    </source>
</evidence>
<feature type="zinc finger region" description="C3H1-type" evidence="5">
    <location>
        <begin position="61"/>
        <end position="81"/>
    </location>
</feature>
<dbReference type="Gene3D" id="4.10.1000.10">
    <property type="entry name" value="Zinc finger, CCCH-type"/>
    <property type="match status" value="2"/>
</dbReference>
<keyword evidence="6" id="KW-0732">Signal</keyword>
<keyword evidence="2 5" id="KW-0863">Zinc-finger</keyword>
<dbReference type="PANTHER" id="PTHR12506">
    <property type="entry name" value="PROTEIN PHOSPHATASE RELATED"/>
    <property type="match status" value="1"/>
</dbReference>
<dbReference type="InterPro" id="IPR050974">
    <property type="entry name" value="Plant_ZF_CCCH"/>
</dbReference>
<feature type="zinc finger region" description="C3H1-type" evidence="5">
    <location>
        <begin position="97"/>
        <end position="125"/>
    </location>
</feature>
<dbReference type="PROSITE" id="PS50103">
    <property type="entry name" value="ZF_C3H1"/>
    <property type="match status" value="3"/>
</dbReference>
<dbReference type="Pfam" id="PF00642">
    <property type="entry name" value="zf-CCCH"/>
    <property type="match status" value="2"/>
</dbReference>
<dbReference type="Pfam" id="PF14608">
    <property type="entry name" value="zf-CCCH_2"/>
    <property type="match status" value="1"/>
</dbReference>
<dbReference type="GO" id="GO:0008270">
    <property type="term" value="F:zinc ion binding"/>
    <property type="evidence" value="ECO:0007669"/>
    <property type="project" value="UniProtKB-KW"/>
</dbReference>
<dbReference type="SMART" id="SM00356">
    <property type="entry name" value="ZnF_C3H1"/>
    <property type="match status" value="3"/>
</dbReference>
<evidence type="ECO:0000256" key="3">
    <source>
        <dbReference type="ARBA" id="ARBA00022833"/>
    </source>
</evidence>
<feature type="domain" description="C3H1-type" evidence="7">
    <location>
        <begin position="240"/>
        <end position="268"/>
    </location>
</feature>
<reference evidence="8" key="1">
    <citation type="submission" date="2017-07" db="EMBL/GenBank/DDBJ databases">
        <title>Taro Niue Genome Assembly and Annotation.</title>
        <authorList>
            <person name="Atibalentja N."/>
            <person name="Keating K."/>
            <person name="Fields C.J."/>
        </authorList>
    </citation>
    <scope>NUCLEOTIDE SEQUENCE</scope>
    <source>
        <strain evidence="8">Niue_2</strain>
        <tissue evidence="8">Leaf</tissue>
    </source>
</reference>
<sequence>MMAMCFSLLTKVAIANGPMSTIFHTLDVTSKILLLELEQLQSETIPPLLNTTCLQEDRPVYYQTPGGCKYGSNCRYMHESGRSEAGPELNFLGLPMRLGEKECPFYMRTGSCKYGSNCRFHHPNPTGVGEPGLVSGYHDNGSSHQHVSGVSLPNTTWRSQGSSNQSVSVDTLGSCVPGILLPHQLHQTPEWNGYQAPPNSLYSLEGNKKYPSVQTTYSLPTNVNGHSGQFPVQNEEYPQRPGQPECQFYMENGSCRYKSSCRFHHPKDRLARPAMCLLSPMGLPIRPVSSNTFFFFPPNLVIDLHKSSDGPNRHCCRWEIVKRLLSHAHRLGSLAKRFWEDGWVGVGEHA</sequence>
<dbReference type="EMBL" id="NMUH01007627">
    <property type="protein sequence ID" value="MQM17571.1"/>
    <property type="molecule type" value="Genomic_DNA"/>
</dbReference>
<keyword evidence="9" id="KW-1185">Reference proteome</keyword>
<accession>A0A843XE91</accession>
<organism evidence="8 9">
    <name type="scientific">Colocasia esculenta</name>
    <name type="common">Wild taro</name>
    <name type="synonym">Arum esculentum</name>
    <dbReference type="NCBI Taxonomy" id="4460"/>
    <lineage>
        <taxon>Eukaryota</taxon>
        <taxon>Viridiplantae</taxon>
        <taxon>Streptophyta</taxon>
        <taxon>Embryophyta</taxon>
        <taxon>Tracheophyta</taxon>
        <taxon>Spermatophyta</taxon>
        <taxon>Magnoliopsida</taxon>
        <taxon>Liliopsida</taxon>
        <taxon>Araceae</taxon>
        <taxon>Aroideae</taxon>
        <taxon>Colocasieae</taxon>
        <taxon>Colocasia</taxon>
    </lineage>
</organism>
<protein>
    <recommendedName>
        <fullName evidence="7">C3H1-type domain-containing protein</fullName>
    </recommendedName>
</protein>
<dbReference type="GO" id="GO:0003729">
    <property type="term" value="F:mRNA binding"/>
    <property type="evidence" value="ECO:0007669"/>
    <property type="project" value="UniProtKB-ARBA"/>
</dbReference>
<dbReference type="OrthoDB" id="777004at2759"/>
<evidence type="ECO:0000256" key="4">
    <source>
        <dbReference type="ARBA" id="ARBA00023125"/>
    </source>
</evidence>
<evidence type="ECO:0000256" key="1">
    <source>
        <dbReference type="ARBA" id="ARBA00022723"/>
    </source>
</evidence>
<keyword evidence="1 5" id="KW-0479">Metal-binding</keyword>
<feature type="signal peptide" evidence="6">
    <location>
        <begin position="1"/>
        <end position="15"/>
    </location>
</feature>
<dbReference type="SUPFAM" id="SSF90229">
    <property type="entry name" value="CCCH zinc finger"/>
    <property type="match status" value="2"/>
</dbReference>
<proteinExistence type="predicted"/>
<evidence type="ECO:0000256" key="6">
    <source>
        <dbReference type="SAM" id="SignalP"/>
    </source>
</evidence>
<feature type="domain" description="C3H1-type" evidence="7">
    <location>
        <begin position="97"/>
        <end position="125"/>
    </location>
</feature>
<name>A0A843XE91_COLES</name>
<feature type="domain" description="C3H1-type" evidence="7">
    <location>
        <begin position="61"/>
        <end position="81"/>
    </location>
</feature>
<keyword evidence="4" id="KW-0238">DNA-binding</keyword>
<dbReference type="AlphaFoldDB" id="A0A843XE91"/>
<feature type="zinc finger region" description="C3H1-type" evidence="5">
    <location>
        <begin position="240"/>
        <end position="268"/>
    </location>
</feature>
<dbReference type="Proteomes" id="UP000652761">
    <property type="component" value="Unassembled WGS sequence"/>
</dbReference>
<dbReference type="GO" id="GO:0003677">
    <property type="term" value="F:DNA binding"/>
    <property type="evidence" value="ECO:0007669"/>
    <property type="project" value="UniProtKB-KW"/>
</dbReference>
<dbReference type="InterPro" id="IPR000571">
    <property type="entry name" value="Znf_CCCH"/>
</dbReference>
<feature type="chain" id="PRO_5032700157" description="C3H1-type domain-containing protein" evidence="6">
    <location>
        <begin position="16"/>
        <end position="350"/>
    </location>
</feature>
<comment type="caution">
    <text evidence="8">The sequence shown here is derived from an EMBL/GenBank/DDBJ whole genome shotgun (WGS) entry which is preliminary data.</text>
</comment>